<keyword evidence="4" id="KW-0808">Transferase</keyword>
<dbReference type="Pfam" id="PF01087">
    <property type="entry name" value="GalP_UDP_transf"/>
    <property type="match status" value="1"/>
</dbReference>
<feature type="domain" description="Galactose-1-phosphate uridyl transferase N-terminal" evidence="8">
    <location>
        <begin position="22"/>
        <end position="127"/>
    </location>
</feature>
<keyword evidence="5" id="KW-0548">Nucleotidyltransferase</keyword>
<sequence>MENQRINDFINIAIQSGGWMVLDKVYLKNRLLSLIGEWSEPENTSLEGLPSSTDLLKEMLIVAENNNKVDATNQVAVEILSAEIMELLTPPPSVVNALFSQHYDHSEKEATDYFHLLAINNGYIDGTSLVSKEVDILETPWQVKQKSDVRHKEMICEHCFDSEGYGEMYQRIKRIIRMNLKGESWGFSYAELPLVEEHCEFFPEAHEPITFSRQTMERMLRLLDIYPHYFVGYDAVKNTGKEHGSLMGGAVLVPLFQAEEDYVFDIPGFVTVSASLVEWPISVIRLKTTSKKNLINSIEYLMLRWQQYSYPSLDIMANDESGQNQHSLIPIFRKEGEMLIADLLLVDKGESFERSQAYRDLLLDENSIADRLGIVTITNDIELTNETELLIKESIEEQGVFKKSPEGIKAFIRFVDTL</sequence>
<keyword evidence="7" id="KW-0119">Carbohydrate metabolism</keyword>
<reference evidence="9 10" key="1">
    <citation type="submission" date="2021-03" db="EMBL/GenBank/DDBJ databases">
        <title>Enterococcal diversity collection.</title>
        <authorList>
            <person name="Gilmore M.S."/>
            <person name="Schwartzman J."/>
            <person name="Van Tyne D."/>
            <person name="Martin M."/>
            <person name="Earl A.M."/>
            <person name="Manson A.L."/>
            <person name="Straub T."/>
            <person name="Salamzade R."/>
            <person name="Saavedra J."/>
            <person name="Lebreton F."/>
            <person name="Prichula J."/>
            <person name="Schaufler K."/>
            <person name="Gaca A."/>
            <person name="Sgardioli B."/>
            <person name="Wagenaar J."/>
            <person name="Strong T."/>
        </authorList>
    </citation>
    <scope>NUCLEOTIDE SEQUENCE [LARGE SCALE GENOMIC DNA]</scope>
    <source>
        <strain evidence="9 10">DIV0080</strain>
    </source>
</reference>
<dbReference type="InterPro" id="IPR000766">
    <property type="entry name" value="GalP_uridyl_Trfase_II"/>
</dbReference>
<comment type="caution">
    <text evidence="9">The sequence shown here is derived from an EMBL/GenBank/DDBJ whole genome shotgun (WGS) entry which is preliminary data.</text>
</comment>
<evidence type="ECO:0000256" key="7">
    <source>
        <dbReference type="ARBA" id="ARBA00023277"/>
    </source>
</evidence>
<dbReference type="InterPro" id="IPR005849">
    <property type="entry name" value="GalP_Utransf_N"/>
</dbReference>
<evidence type="ECO:0000313" key="9">
    <source>
        <dbReference type="EMBL" id="MBO0475838.1"/>
    </source>
</evidence>
<evidence type="ECO:0000256" key="6">
    <source>
        <dbReference type="ARBA" id="ARBA00023144"/>
    </source>
</evidence>
<dbReference type="PANTHER" id="PTHR39191">
    <property type="entry name" value="GALACTOSE-1-PHOSPHATE URIDYLYLTRANSFERASE"/>
    <property type="match status" value="1"/>
</dbReference>
<gene>
    <name evidence="9" type="ORF">DOK76_02070</name>
</gene>
<evidence type="ECO:0000256" key="2">
    <source>
        <dbReference type="ARBA" id="ARBA00004947"/>
    </source>
</evidence>
<evidence type="ECO:0000256" key="3">
    <source>
        <dbReference type="ARBA" id="ARBA00022490"/>
    </source>
</evidence>
<keyword evidence="10" id="KW-1185">Reference proteome</keyword>
<dbReference type="RefSeq" id="WP_206964628.1">
    <property type="nucleotide sequence ID" value="NZ_JAFLVX010000006.1"/>
</dbReference>
<organism evidence="9 10">
    <name type="scientific">Candidatus Vagococcus giribetii</name>
    <dbReference type="NCBI Taxonomy" id="2230876"/>
    <lineage>
        <taxon>Bacteria</taxon>
        <taxon>Bacillati</taxon>
        <taxon>Bacillota</taxon>
        <taxon>Bacilli</taxon>
        <taxon>Lactobacillales</taxon>
        <taxon>Enterococcaceae</taxon>
        <taxon>Vagococcus</taxon>
    </lineage>
</organism>
<dbReference type="PANTHER" id="PTHR39191:SF1">
    <property type="entry name" value="DUF4922 DOMAIN-CONTAINING PROTEIN"/>
    <property type="match status" value="1"/>
</dbReference>
<evidence type="ECO:0000256" key="4">
    <source>
        <dbReference type="ARBA" id="ARBA00022679"/>
    </source>
</evidence>
<keyword evidence="3" id="KW-0963">Cytoplasm</keyword>
<evidence type="ECO:0000256" key="5">
    <source>
        <dbReference type="ARBA" id="ARBA00022695"/>
    </source>
</evidence>
<keyword evidence="6" id="KW-0299">Galactose metabolism</keyword>
<name>A0ABS3HQ22_9ENTE</name>
<evidence type="ECO:0000256" key="1">
    <source>
        <dbReference type="ARBA" id="ARBA00001107"/>
    </source>
</evidence>
<comment type="catalytic activity">
    <reaction evidence="1">
        <text>alpha-D-galactose 1-phosphate + UDP-alpha-D-glucose = alpha-D-glucose 1-phosphate + UDP-alpha-D-galactose</text>
        <dbReference type="Rhea" id="RHEA:13989"/>
        <dbReference type="ChEBI" id="CHEBI:58336"/>
        <dbReference type="ChEBI" id="CHEBI:58601"/>
        <dbReference type="ChEBI" id="CHEBI:58885"/>
        <dbReference type="ChEBI" id="CHEBI:66914"/>
        <dbReference type="EC" id="2.7.7.12"/>
    </reaction>
</comment>
<evidence type="ECO:0000259" key="8">
    <source>
        <dbReference type="Pfam" id="PF01087"/>
    </source>
</evidence>
<accession>A0ABS3HQ22</accession>
<protein>
    <recommendedName>
        <fullName evidence="8">Galactose-1-phosphate uridyl transferase N-terminal domain-containing protein</fullName>
    </recommendedName>
</protein>
<comment type="pathway">
    <text evidence="2">Carbohydrate metabolism; galactose metabolism.</text>
</comment>
<proteinExistence type="predicted"/>
<evidence type="ECO:0000313" key="10">
    <source>
        <dbReference type="Proteomes" id="UP000664857"/>
    </source>
</evidence>
<dbReference type="EMBL" id="JAFLVX010000006">
    <property type="protein sequence ID" value="MBO0475838.1"/>
    <property type="molecule type" value="Genomic_DNA"/>
</dbReference>
<dbReference type="Proteomes" id="UP000664857">
    <property type="component" value="Unassembled WGS sequence"/>
</dbReference>